<sequence>MWILGLSCFRDDATAALLKDGAVVGIAEEERFLRVKHAVERPPGTFVSSLGESHALDGFELRYFPEQSINYLLHAAGIELTDIDIVAYDFDFDRRIRHWDRFLPVSALSSAQQNEQSVAVLRYWQRMLADFAERCGARLEYVPHHLAHASGTVFGSGHLDTAFLIMDALGELESSTLGHFDGDFRFTRQVALPHSLGIVYAAVTSFLGFRPFSDEQKTMGLAAYGDPAVFAAEFGKILRPAADGFTTEPDAVWGSDVIEVDRPPQLGGVLGLPAGPSATQVCRPPYTHVAAALQKTLEGVVNHLVDQALATTRSRRLCLAGGVALNCAANGTLLARDDIDELYVQPQAGDSGTALGAAYYAHFRSTGSRPEPLPHAYWGPGYADSEVRDLLDRLKLPYRQTDRPWDTAAELLADGNVVGWFQGRSECGPRALGNRSILADPRDVANRDRINTVVKDREWWRPFAASILDEQRSRYLAFDVPSPFMLLTIPLTEVGRRDLAAAAHIDGTTRPQTVSAAVNPRYHRLIRAFQDRTGVGAVLNTSLNVKSEPLANDPVHAITNLYTTAMDALVIENFVLVKQPSPAGSAVHPATRTMVRP</sequence>
<reference evidence="4 5" key="1">
    <citation type="submission" date="2020-08" db="EMBL/GenBank/DDBJ databases">
        <title>Genomic Encyclopedia of Type Strains, Phase III (KMG-III): the genomes of soil and plant-associated and newly described type strains.</title>
        <authorList>
            <person name="Whitman W."/>
        </authorList>
    </citation>
    <scope>NUCLEOTIDE SEQUENCE [LARGE SCALE GENOMIC DNA]</scope>
    <source>
        <strain evidence="4 5">CECT 8960</strain>
    </source>
</reference>
<evidence type="ECO:0000313" key="5">
    <source>
        <dbReference type="Proteomes" id="UP000520767"/>
    </source>
</evidence>
<dbReference type="EC" id="2.1.3.-" evidence="4"/>
<dbReference type="InterPro" id="IPR038152">
    <property type="entry name" value="Carbam_trans_C_sf"/>
</dbReference>
<evidence type="ECO:0000313" key="4">
    <source>
        <dbReference type="EMBL" id="MBB4911582.1"/>
    </source>
</evidence>
<feature type="domain" description="Carbamoyltransferase C-terminal" evidence="3">
    <location>
        <begin position="409"/>
        <end position="578"/>
    </location>
</feature>
<keyword evidence="4" id="KW-0808">Transferase</keyword>
<dbReference type="InterPro" id="IPR051338">
    <property type="entry name" value="NodU/CmcH_Carbamoyltrnsfr"/>
</dbReference>
<comment type="similarity">
    <text evidence="1">Belongs to the NodU/CmcH family.</text>
</comment>
<evidence type="ECO:0000256" key="1">
    <source>
        <dbReference type="ARBA" id="ARBA00006129"/>
    </source>
</evidence>
<comment type="caution">
    <text evidence="4">The sequence shown here is derived from an EMBL/GenBank/DDBJ whole genome shotgun (WGS) entry which is preliminary data.</text>
</comment>
<gene>
    <name evidence="4" type="ORF">FHR82_007852</name>
</gene>
<accession>A0A7W7QDE5</accession>
<dbReference type="AlphaFoldDB" id="A0A7W7QDE5"/>
<evidence type="ECO:0000259" key="2">
    <source>
        <dbReference type="Pfam" id="PF02543"/>
    </source>
</evidence>
<dbReference type="PANTHER" id="PTHR34847">
    <property type="entry name" value="NODULATION PROTEIN U"/>
    <property type="match status" value="1"/>
</dbReference>
<dbReference type="SUPFAM" id="SSF53067">
    <property type="entry name" value="Actin-like ATPase domain"/>
    <property type="match status" value="1"/>
</dbReference>
<name>A0A7W7QDE5_9PSEU</name>
<dbReference type="InterPro" id="IPR003696">
    <property type="entry name" value="Carbtransf_dom"/>
</dbReference>
<dbReference type="CDD" id="cd24098">
    <property type="entry name" value="ASKHA_NBD_TobZ_N"/>
    <property type="match status" value="1"/>
</dbReference>
<proteinExistence type="inferred from homology"/>
<organism evidence="4 5">
    <name type="scientific">Actinophytocola algeriensis</name>
    <dbReference type="NCBI Taxonomy" id="1768010"/>
    <lineage>
        <taxon>Bacteria</taxon>
        <taxon>Bacillati</taxon>
        <taxon>Actinomycetota</taxon>
        <taxon>Actinomycetes</taxon>
        <taxon>Pseudonocardiales</taxon>
        <taxon>Pseudonocardiaceae</taxon>
    </lineage>
</organism>
<dbReference type="Proteomes" id="UP000520767">
    <property type="component" value="Unassembled WGS sequence"/>
</dbReference>
<dbReference type="InterPro" id="IPR043129">
    <property type="entry name" value="ATPase_NBD"/>
</dbReference>
<feature type="domain" description="Carbamoyltransferase" evidence="2">
    <location>
        <begin position="3"/>
        <end position="358"/>
    </location>
</feature>
<dbReference type="Pfam" id="PF16861">
    <property type="entry name" value="Carbam_trans_C"/>
    <property type="match status" value="1"/>
</dbReference>
<dbReference type="InterPro" id="IPR031730">
    <property type="entry name" value="Carbam_trans_C"/>
</dbReference>
<dbReference type="Gene3D" id="3.30.420.40">
    <property type="match status" value="2"/>
</dbReference>
<dbReference type="Pfam" id="PF02543">
    <property type="entry name" value="Carbam_trans_N"/>
    <property type="match status" value="1"/>
</dbReference>
<dbReference type="EMBL" id="JACHJQ010000010">
    <property type="protein sequence ID" value="MBB4911582.1"/>
    <property type="molecule type" value="Genomic_DNA"/>
</dbReference>
<protein>
    <submittedName>
        <fullName evidence="4">Carbamoyltransferase</fullName>
        <ecNumber evidence="4">2.1.3.-</ecNumber>
    </submittedName>
</protein>
<keyword evidence="5" id="KW-1185">Reference proteome</keyword>
<dbReference type="PANTHER" id="PTHR34847:SF1">
    <property type="entry name" value="NODULATION PROTEIN U"/>
    <property type="match status" value="1"/>
</dbReference>
<dbReference type="RefSeq" id="WP_184815595.1">
    <property type="nucleotide sequence ID" value="NZ_JACHJQ010000010.1"/>
</dbReference>
<dbReference type="Gene3D" id="3.90.870.20">
    <property type="entry name" value="Carbamoyltransferase, C-terminal domain"/>
    <property type="match status" value="1"/>
</dbReference>
<dbReference type="GO" id="GO:0016740">
    <property type="term" value="F:transferase activity"/>
    <property type="evidence" value="ECO:0007669"/>
    <property type="project" value="UniProtKB-KW"/>
</dbReference>
<evidence type="ECO:0000259" key="3">
    <source>
        <dbReference type="Pfam" id="PF16861"/>
    </source>
</evidence>